<dbReference type="OrthoDB" id="8708422at2"/>
<dbReference type="STRING" id="1328313.DS2_09222"/>
<keyword evidence="3" id="KW-1185">Reference proteome</keyword>
<protein>
    <recommendedName>
        <fullName evidence="4">Protein NO VEIN C-terminal domain-containing protein</fullName>
    </recommendedName>
</protein>
<evidence type="ECO:0000256" key="1">
    <source>
        <dbReference type="SAM" id="MobiDB-lite"/>
    </source>
</evidence>
<accession>W7QXV1</accession>
<evidence type="ECO:0000313" key="3">
    <source>
        <dbReference type="Proteomes" id="UP000019276"/>
    </source>
</evidence>
<dbReference type="Proteomes" id="UP000019276">
    <property type="component" value="Unassembled WGS sequence"/>
</dbReference>
<proteinExistence type="predicted"/>
<dbReference type="RefSeq" id="WP_035014460.1">
    <property type="nucleotide sequence ID" value="NZ_ARZY01000015.1"/>
</dbReference>
<dbReference type="Gene3D" id="3.30.565.10">
    <property type="entry name" value="Histidine kinase-like ATPase, C-terminal domain"/>
    <property type="match status" value="1"/>
</dbReference>
<evidence type="ECO:0008006" key="4">
    <source>
        <dbReference type="Google" id="ProtNLM"/>
    </source>
</evidence>
<dbReference type="SUPFAM" id="SSF55874">
    <property type="entry name" value="ATPase domain of HSP90 chaperone/DNA topoisomerase II/histidine kinase"/>
    <property type="match status" value="1"/>
</dbReference>
<comment type="caution">
    <text evidence="2">The sequence shown here is derived from an EMBL/GenBank/DDBJ whole genome shotgun (WGS) entry which is preliminary data.</text>
</comment>
<dbReference type="InterPro" id="IPR036890">
    <property type="entry name" value="HATPase_C_sf"/>
</dbReference>
<evidence type="ECO:0000313" key="2">
    <source>
        <dbReference type="EMBL" id="EWH10115.1"/>
    </source>
</evidence>
<dbReference type="EMBL" id="ARZY01000015">
    <property type="protein sequence ID" value="EWH10115.1"/>
    <property type="molecule type" value="Genomic_DNA"/>
</dbReference>
<feature type="compositionally biased region" description="Polar residues" evidence="1">
    <location>
        <begin position="1317"/>
        <end position="1327"/>
    </location>
</feature>
<organism evidence="2 3">
    <name type="scientific">Catenovulum agarivorans DS-2</name>
    <dbReference type="NCBI Taxonomy" id="1328313"/>
    <lineage>
        <taxon>Bacteria</taxon>
        <taxon>Pseudomonadati</taxon>
        <taxon>Pseudomonadota</taxon>
        <taxon>Gammaproteobacteria</taxon>
        <taxon>Alteromonadales</taxon>
        <taxon>Alteromonadaceae</taxon>
        <taxon>Catenovulum</taxon>
    </lineage>
</organism>
<feature type="region of interest" description="Disordered" evidence="1">
    <location>
        <begin position="1307"/>
        <end position="1327"/>
    </location>
</feature>
<reference evidence="2 3" key="1">
    <citation type="journal article" date="2014" name="Genome Announc.">
        <title>Draft Genome Sequence of the Agar-Degrading Bacterium Catenovulum sp. Strain DS-2, Isolated from Intestines of Haliotis diversicolor.</title>
        <authorList>
            <person name="Shan D."/>
            <person name="Li X."/>
            <person name="Gu Z."/>
            <person name="Wei G."/>
            <person name="Gao Z."/>
            <person name="Shao Z."/>
        </authorList>
    </citation>
    <scope>NUCLEOTIDE SEQUENCE [LARGE SCALE GENOMIC DNA]</scope>
    <source>
        <strain evidence="2 3">DS-2</strain>
    </source>
</reference>
<sequence>MTSIDNIIAEHIKESAQKHYSDLERDINIEQSITNDYRGRAIFEFFQNAIDRAESNIWIVLDENKRSLMIANDGQGFSIFPKSFDKKSDFHALLTTHSSSKKVGESIGNKGVGFKSCWEYTQSVDIASIKDGIKWGFNIRRDLTSNELSQQFHNEPNITSWLNNEGIQQKLANGQNNGHCVPSFYFPKQLTNINELFSPVCFDNKTPQTIIRFNDIPKNKLKDLAEKIKAFAQHQLIFINQLASARNKNVVLTLKITPNQNSSDESEQPAEFLKTLSTQDKIGQWRTFEKNFTPEELKELSEQAKALNYPISQPTLSIALPLEAELAKSNEFHPQFYCYLPTEVRCAHSVIIHADFLLDVSRKQIDFNNNPYNQLLLNHAAQLFIAALQDNSIINLPHFALFLQLDNKSPFSDELEKQLFNLQDTRLLKSILKQAYSQTNLTTGDNINSAENGEIPQRCEHALQALKIWLDRIETKLRAKHKRLPSVKELEDKQKLACETFCDDEIKIIPTYSGVVPLSSRINHDNNINQAIFLKGNQTNDAQQAIVAPAAFQNIRHVTITDYNELEFLKALNYIKPFSTIEIIRQLTSAYPQHNSENFNIEAIYTDTLKLSMQLLHEQIEKSQSMNLDAFNKNAKDRNNSLLAQVSKIKFPCEGGKWRPARYCYTGQTVGKSILHEDFAILDLAKCTQIIDKFKTKQTQIYNLFGIWQVLPICRESDTQPIKLGFNISTQNDITTHQPNYKNLIAMSLPVWQQLSSNILDELKTQLIEQAWYFDEINQQFCTPKQTFLFNDQHKRPAIGQASKNHDYHDLHRVFEIAEIENTINADKLINALAALSKENSITTEHKTLYKQLVYRLARLDDSSAIKDQLQNLPVLVSDGKKDDYRCSGQQVYFVDREQKKHKAHLPADSVYLIADDNLSSKFAKDYLNCTLFNPSYQIIYAPENSKQVDTEFKQYLQSQLLAEMLLLAEATLGSKLEKTDVLQRWNQLVIYKADDVQLKINESKEHEGSNKDVLYKPLALDERSNSKDENSRFRVGEIAHDLEDAINSPDIDKFGEVFADAIFRTRVLGASLQTLLLKHHLTKTKTIENAQTDYLTSLGIDESDITETQAFIEQHTLSVSELTQFKELIDSQLKPAELTNAQPMDYLTLKFYQTHASDKTFSQLNEFVQSDSNCSEKIKNLFAALKPTNHHLLNIERIKDKIICWLYLNQAEGNKNPEQLEQIYRSKLSKLSDDAQPPEFDKFVLTEQDIYQLFTADTVNKLAFEDAKKQFADAQLAMQLEMTSDLIKVQDNSATAKSNPILSKSNTTHARKVSSEQRLTTAKEQQQRGIKAEQQVIYNALKLLEKELPDWSETLTETIEREFLASEIFKELDLSNFKDQLKQLQNSTGKSKWLEILQVSTSIGDGLGFDVILPEYSEGQMQLCLVEVKSSQSINDQTIYLSPNEISKIRDYLKNENWRLYHLIGNQNIDRTSSIRKAVNEVYEGLSQHQTSLIPDSWKITFA</sequence>
<name>W7QXV1_9ALTE</name>
<gene>
    <name evidence="2" type="ORF">DS2_09222</name>
</gene>